<dbReference type="EMBL" id="CP032829">
    <property type="protein sequence ID" value="AYJ86562.1"/>
    <property type="molecule type" value="Genomic_DNA"/>
</dbReference>
<reference evidence="1 2" key="1">
    <citation type="submission" date="2018-09" db="EMBL/GenBank/DDBJ databases">
        <title>Sphingomonas peninsula sp. nov., isolated from fildes peninsula, Antarctic soil.</title>
        <authorList>
            <person name="Yingchao G."/>
        </authorList>
    </citation>
    <scope>NUCLEOTIDE SEQUENCE [LARGE SCALE GENOMIC DNA]</scope>
    <source>
        <strain evidence="1 2">YZ-8</strain>
    </source>
</reference>
<keyword evidence="2" id="KW-1185">Reference proteome</keyword>
<dbReference type="KEGG" id="spha:D3Y57_12010"/>
<dbReference type="AlphaFoldDB" id="A0A494TGW8"/>
<protein>
    <submittedName>
        <fullName evidence="1">Uncharacterized protein</fullName>
    </submittedName>
</protein>
<accession>A0A494TGW8</accession>
<evidence type="ECO:0000313" key="1">
    <source>
        <dbReference type="EMBL" id="AYJ86562.1"/>
    </source>
</evidence>
<name>A0A494TGW8_SPHPE</name>
<dbReference type="OrthoDB" id="4770405at2"/>
<proteinExistence type="predicted"/>
<gene>
    <name evidence="1" type="ORF">D3Y57_12010</name>
</gene>
<evidence type="ECO:0000313" key="2">
    <source>
        <dbReference type="Proteomes" id="UP000276254"/>
    </source>
</evidence>
<dbReference type="RefSeq" id="WP_121153187.1">
    <property type="nucleotide sequence ID" value="NZ_CP032829.1"/>
</dbReference>
<sequence>MTALHAFGGTWRFKYLPTLLSKLPQPHQGEVAQTILRDMVDDKQEAWHMREVVAAAETVGPIPPDILAVFARRRASEERSTRSYEPRPDPVIDIGAIVAGKCVTDPGDVAAIVGSFKREASYGASLEGLSAIMRAQLGVAGRIDHLRAVAAADIDIDDVLALLVQAATAWTPSRAVAEAAREIAPGLIDRRPFDLLGYHWHQAIEPLLSLTALDRPGLLRRLIRAIGTRVDELGSSSLFWLARQVHNDLLTPAHRRDVLGFTLGRFEAIVTADEPDGGWRPELMPPEALSTAMAGLIWTSLGDPAPRRRWRATHVVRRLARLGETDTLDAILARLPDDDAGPFIDTRLRFYAELARTHLLVAATRVAAESPDALRNVIPELRRTASRSNLHVVQRHWAARALLALERSGGLAFSPDERNELLRVMERAPASPAIPPPAVSVEGEEYSFPMDFDRREANPIARAFGISHAELARRAGRAIRGQLGCEPVRAWAADPRSPLGIYNRRHRGGPENLTLAEYEAWQGLFLSIGELLEGEGPAPDLTGDNRYLLAEQFLTAPPEWLSDLRDPDPTSSWPEPSIPRDDDDWEWLVTPADLEHAMLDSDGLRIAGEWSRHWSLAREDGAIGSALVRPEFATDLLRALQTYQGRFPWIPTDGGEINLGFQKMRVTPWVAKDDRTGGIDSLDPFAGNLAGPYSPGRVIRRMLRLRASVDRRAWESGDGRPPFRAKWSAWSEPPRTAMTSGWTTAASLVYHSRTSLARSRR</sequence>
<organism evidence="1 2">
    <name type="scientific">Sphingomonas paeninsulae</name>
    <dbReference type="NCBI Taxonomy" id="2319844"/>
    <lineage>
        <taxon>Bacteria</taxon>
        <taxon>Pseudomonadati</taxon>
        <taxon>Pseudomonadota</taxon>
        <taxon>Alphaproteobacteria</taxon>
        <taxon>Sphingomonadales</taxon>
        <taxon>Sphingomonadaceae</taxon>
        <taxon>Sphingomonas</taxon>
    </lineage>
</organism>
<dbReference type="Proteomes" id="UP000276254">
    <property type="component" value="Chromosome"/>
</dbReference>